<dbReference type="HOGENOM" id="CLU_1331947_0_0_1"/>
<dbReference type="EMBL" id="KB707465">
    <property type="protein sequence ID" value="EMR62243.1"/>
    <property type="molecule type" value="Genomic_DNA"/>
</dbReference>
<protein>
    <submittedName>
        <fullName evidence="1">Putative mus38-like protein</fullName>
    </submittedName>
</protein>
<dbReference type="KEGG" id="ela:UCREL1_10816"/>
<proteinExistence type="predicted"/>
<accession>M7SDH5</accession>
<evidence type="ECO:0000313" key="2">
    <source>
        <dbReference type="Proteomes" id="UP000012174"/>
    </source>
</evidence>
<keyword evidence="2" id="KW-1185">Reference proteome</keyword>
<dbReference type="OrthoDB" id="5598852at2759"/>
<reference evidence="2" key="1">
    <citation type="journal article" date="2013" name="Genome Announc.">
        <title>Draft genome sequence of the grapevine dieback fungus Eutypa lata UCR-EL1.</title>
        <authorList>
            <person name="Blanco-Ulate B."/>
            <person name="Rolshausen P.E."/>
            <person name="Cantu D."/>
        </authorList>
    </citation>
    <scope>NUCLEOTIDE SEQUENCE [LARGE SCALE GENOMIC DNA]</scope>
    <source>
        <strain evidence="2">UCR-EL1</strain>
    </source>
</reference>
<dbReference type="AlphaFoldDB" id="M7SDH5"/>
<dbReference type="Proteomes" id="UP000012174">
    <property type="component" value="Unassembled WGS sequence"/>
</dbReference>
<organism evidence="1 2">
    <name type="scientific">Eutypa lata (strain UCR-EL1)</name>
    <name type="common">Grapevine dieback disease fungus</name>
    <name type="synonym">Eutypa armeniacae</name>
    <dbReference type="NCBI Taxonomy" id="1287681"/>
    <lineage>
        <taxon>Eukaryota</taxon>
        <taxon>Fungi</taxon>
        <taxon>Dikarya</taxon>
        <taxon>Ascomycota</taxon>
        <taxon>Pezizomycotina</taxon>
        <taxon>Sordariomycetes</taxon>
        <taxon>Xylariomycetidae</taxon>
        <taxon>Xylariales</taxon>
        <taxon>Diatrypaceae</taxon>
        <taxon>Eutypa</taxon>
    </lineage>
</organism>
<name>M7SDH5_EUTLA</name>
<evidence type="ECO:0000313" key="1">
    <source>
        <dbReference type="EMBL" id="EMR62243.1"/>
    </source>
</evidence>
<gene>
    <name evidence="1" type="ORF">UCREL1_10816</name>
</gene>
<sequence>MSGVKPIDTVLGKERDATYAQCETTAKAILGDGYAVAPVENQGSQSYTFVGTPTIPKAIVSFRLEPGKFDPEILKIARDIHGGPVPDAAAPCGYIAPRHGGGGQSLTIYKMSCLPGRDFWSLVEREAQLDEAEAVAKRHTLVRSLARYHARAFQNNQHKPTDTAARETHEALRRTATLRRSLPGISDTLDEIAREIRGLFDPSCWK</sequence>